<dbReference type="Proteomes" id="UP000006334">
    <property type="component" value="Unassembled WGS sequence"/>
</dbReference>
<sequence length="37" mass="4041">MHLSGIACCATAEKPMHKAIAKINNRTNFKVARATLE</sequence>
<dbReference type="AlphaFoldDB" id="K6YR24"/>
<accession>K6YR24</accession>
<evidence type="ECO:0000313" key="1">
    <source>
        <dbReference type="EMBL" id="GAC13760.1"/>
    </source>
</evidence>
<protein>
    <submittedName>
        <fullName evidence="1">Uncharacterized protein</fullName>
    </submittedName>
</protein>
<dbReference type="EMBL" id="BAEN01000022">
    <property type="protein sequence ID" value="GAC13760.1"/>
    <property type="molecule type" value="Genomic_DNA"/>
</dbReference>
<comment type="caution">
    <text evidence="1">The sequence shown here is derived from an EMBL/GenBank/DDBJ whole genome shotgun (WGS) entry which is preliminary data.</text>
</comment>
<proteinExistence type="predicted"/>
<keyword evidence="2" id="KW-1185">Reference proteome</keyword>
<gene>
    <name evidence="1" type="ORF">GLIP_1119</name>
</gene>
<organism evidence="1 2">
    <name type="scientific">Aliiglaciecola lipolytica E3</name>
    <dbReference type="NCBI Taxonomy" id="1127673"/>
    <lineage>
        <taxon>Bacteria</taxon>
        <taxon>Pseudomonadati</taxon>
        <taxon>Pseudomonadota</taxon>
        <taxon>Gammaproteobacteria</taxon>
        <taxon>Alteromonadales</taxon>
        <taxon>Alteromonadaceae</taxon>
        <taxon>Aliiglaciecola</taxon>
    </lineage>
</organism>
<reference evidence="1 2" key="1">
    <citation type="journal article" date="2017" name="Antonie Van Leeuwenhoek">
        <title>Rhizobium rhizosphaerae sp. nov., a novel species isolated from rice rhizosphere.</title>
        <authorList>
            <person name="Zhao J.J."/>
            <person name="Zhang J."/>
            <person name="Zhang R.J."/>
            <person name="Zhang C.W."/>
            <person name="Yin H.Q."/>
            <person name="Zhang X.X."/>
        </authorList>
    </citation>
    <scope>NUCLEOTIDE SEQUENCE [LARGE SCALE GENOMIC DNA]</scope>
    <source>
        <strain evidence="1 2">E3</strain>
    </source>
</reference>
<name>K6YR24_9ALTE</name>
<evidence type="ECO:0000313" key="2">
    <source>
        <dbReference type="Proteomes" id="UP000006334"/>
    </source>
</evidence>